<keyword evidence="3 10" id="KW-0436">Ligase</keyword>
<sequence>MEKIWLKNYQPGVPEEIDLNEFRSVAEVFEKSAQKFRDRPAFANMGKVMTYGEVDKASRDFAAFLQTELKLVKGDRVAVMMPNLLQYPIAIFGILRAGLTVVNVNPLYTPRELEHQLKDSGSTTIVIVSNFAHVLQEVLPKTPVKNVIVTNIGDMLSFPKSLIVNYVIKNVKKMVPDWNIPGHVPFKTALTVGSRQALKPVDIGHEDIAFLQYTGGTTGVSKGAMLINRNIIANMQQAHAWLRPLVEEGKEIIVTALPLYHIFCLTANCMVFSKIGGLNLLITNPRDIPGFVKEIDKYPVTCMTGVNTLFNALINNPDFGKINFKTWKMALGGGTAVQKAVAEKWKQVTGVPLVEAYGLTEASPAVCINPMNQRDYNGTIGVPVPSTEIDLRDEEGKPVAMGEAGELCVRGPQVMKGYWNRPDETAKVIDADGFLKTGDMAMITPDGFVKLVDRKKDMILVSGFNVYPNEVEDVVAMHSGVLEVACIGIPDDKSGEVVKVFVVKKDPNLTDKDLHEHCKKNLTGYKLPKYIEFRSELPKTNVGKILRRALRDEEVAKNKVPA</sequence>
<dbReference type="Pfam" id="PF13193">
    <property type="entry name" value="AMP-binding_C"/>
    <property type="match status" value="1"/>
</dbReference>
<dbReference type="PROSITE" id="PS00455">
    <property type="entry name" value="AMP_BINDING"/>
    <property type="match status" value="1"/>
</dbReference>
<dbReference type="SUPFAM" id="SSF56801">
    <property type="entry name" value="Acetyl-CoA synthetase-like"/>
    <property type="match status" value="1"/>
</dbReference>
<accession>A0ABT7DZA6</accession>
<dbReference type="Gene3D" id="3.40.50.12780">
    <property type="entry name" value="N-terminal domain of ligase-like"/>
    <property type="match status" value="1"/>
</dbReference>
<dbReference type="Proteomes" id="UP001172778">
    <property type="component" value="Unassembled WGS sequence"/>
</dbReference>
<dbReference type="InterPro" id="IPR050237">
    <property type="entry name" value="ATP-dep_AMP-bd_enzyme"/>
</dbReference>
<evidence type="ECO:0000313" key="11">
    <source>
        <dbReference type="Proteomes" id="UP001172778"/>
    </source>
</evidence>
<evidence type="ECO:0000313" key="10">
    <source>
        <dbReference type="EMBL" id="MDK2125383.1"/>
    </source>
</evidence>
<dbReference type="PANTHER" id="PTHR43767">
    <property type="entry name" value="LONG-CHAIN-FATTY-ACID--COA LIGASE"/>
    <property type="match status" value="1"/>
</dbReference>
<evidence type="ECO:0000256" key="3">
    <source>
        <dbReference type="ARBA" id="ARBA00022598"/>
    </source>
</evidence>
<feature type="domain" description="AMP-binding enzyme C-terminal" evidence="9">
    <location>
        <begin position="470"/>
        <end position="544"/>
    </location>
</feature>
<dbReference type="RefSeq" id="WP_284101691.1">
    <property type="nucleotide sequence ID" value="NZ_JARRAF010000018.1"/>
</dbReference>
<evidence type="ECO:0000256" key="2">
    <source>
        <dbReference type="ARBA" id="ARBA00005005"/>
    </source>
</evidence>
<comment type="subcellular location">
    <subcellularLocation>
        <location evidence="1">Membrane</location>
        <topology evidence="1">Peripheral membrane protein</topology>
    </subcellularLocation>
</comment>
<dbReference type="InterPro" id="IPR000873">
    <property type="entry name" value="AMP-dep_synth/lig_dom"/>
</dbReference>
<dbReference type="Gene3D" id="3.30.300.30">
    <property type="match status" value="1"/>
</dbReference>
<dbReference type="Pfam" id="PF00501">
    <property type="entry name" value="AMP-binding"/>
    <property type="match status" value="1"/>
</dbReference>
<evidence type="ECO:0000256" key="1">
    <source>
        <dbReference type="ARBA" id="ARBA00004170"/>
    </source>
</evidence>
<evidence type="ECO:0000256" key="4">
    <source>
        <dbReference type="ARBA" id="ARBA00023136"/>
    </source>
</evidence>
<evidence type="ECO:0000259" key="8">
    <source>
        <dbReference type="Pfam" id="PF00501"/>
    </source>
</evidence>
<feature type="domain" description="AMP-dependent synthetase/ligase" evidence="8">
    <location>
        <begin position="29"/>
        <end position="419"/>
    </location>
</feature>
<protein>
    <recommendedName>
        <fullName evidence="6">Long-chain-fatty-acid--CoA ligase</fullName>
        <ecNumber evidence="5">6.2.1.3</ecNumber>
    </recommendedName>
    <alternativeName>
        <fullName evidence="7">Long-chain acyl-CoA synthetase</fullName>
    </alternativeName>
</protein>
<dbReference type="GO" id="GO:0004467">
    <property type="term" value="F:long-chain fatty acid-CoA ligase activity"/>
    <property type="evidence" value="ECO:0007669"/>
    <property type="project" value="UniProtKB-EC"/>
</dbReference>
<name>A0ABT7DZA6_9NEIS</name>
<proteinExistence type="predicted"/>
<dbReference type="InterPro" id="IPR045851">
    <property type="entry name" value="AMP-bd_C_sf"/>
</dbReference>
<dbReference type="NCBIfam" id="NF006523">
    <property type="entry name" value="PRK08974.1"/>
    <property type="match status" value="1"/>
</dbReference>
<dbReference type="InterPro" id="IPR042099">
    <property type="entry name" value="ANL_N_sf"/>
</dbReference>
<comment type="pathway">
    <text evidence="2">Lipid metabolism; fatty acid beta-oxidation.</text>
</comment>
<evidence type="ECO:0000256" key="6">
    <source>
        <dbReference type="ARBA" id="ARBA00039545"/>
    </source>
</evidence>
<dbReference type="EMBL" id="JARRAF010000018">
    <property type="protein sequence ID" value="MDK2125383.1"/>
    <property type="molecule type" value="Genomic_DNA"/>
</dbReference>
<dbReference type="NCBIfam" id="NF005463">
    <property type="entry name" value="PRK07059.1"/>
    <property type="match status" value="1"/>
</dbReference>
<organism evidence="10 11">
    <name type="scientific">Parachitinimonas caeni</name>
    <dbReference type="NCBI Taxonomy" id="3031301"/>
    <lineage>
        <taxon>Bacteria</taxon>
        <taxon>Pseudomonadati</taxon>
        <taxon>Pseudomonadota</taxon>
        <taxon>Betaproteobacteria</taxon>
        <taxon>Neisseriales</taxon>
        <taxon>Chitinibacteraceae</taxon>
        <taxon>Parachitinimonas</taxon>
    </lineage>
</organism>
<comment type="caution">
    <text evidence="10">The sequence shown here is derived from an EMBL/GenBank/DDBJ whole genome shotgun (WGS) entry which is preliminary data.</text>
</comment>
<gene>
    <name evidence="10" type="primary">fadD</name>
    <name evidence="10" type="ORF">PZA18_15115</name>
</gene>
<keyword evidence="11" id="KW-1185">Reference proteome</keyword>
<evidence type="ECO:0000256" key="7">
    <source>
        <dbReference type="ARBA" id="ARBA00042773"/>
    </source>
</evidence>
<dbReference type="PANTHER" id="PTHR43767:SF8">
    <property type="entry name" value="LONG-CHAIN-FATTY-ACID--COA LIGASE"/>
    <property type="match status" value="1"/>
</dbReference>
<dbReference type="CDD" id="cd05936">
    <property type="entry name" value="FC-FACS_FadD_like"/>
    <property type="match status" value="1"/>
</dbReference>
<dbReference type="InterPro" id="IPR020845">
    <property type="entry name" value="AMP-binding_CS"/>
</dbReference>
<dbReference type="InterPro" id="IPR025110">
    <property type="entry name" value="AMP-bd_C"/>
</dbReference>
<reference evidence="10" key="1">
    <citation type="submission" date="2023-03" db="EMBL/GenBank/DDBJ databases">
        <title>Chitinimonas shenzhenensis gen. nov., sp. nov., a novel member of family Burkholderiaceae isolated from activated sludge collected in Shen Zhen, China.</title>
        <authorList>
            <person name="Wang X."/>
        </authorList>
    </citation>
    <scope>NUCLEOTIDE SEQUENCE</scope>
    <source>
        <strain evidence="10">DQS-5</strain>
    </source>
</reference>
<evidence type="ECO:0000256" key="5">
    <source>
        <dbReference type="ARBA" id="ARBA00026121"/>
    </source>
</evidence>
<keyword evidence="4" id="KW-0472">Membrane</keyword>
<evidence type="ECO:0000259" key="9">
    <source>
        <dbReference type="Pfam" id="PF13193"/>
    </source>
</evidence>
<dbReference type="EC" id="6.2.1.3" evidence="5"/>